<keyword evidence="8 9" id="KW-0457">Lysine biosynthesis</keyword>
<evidence type="ECO:0000256" key="3">
    <source>
        <dbReference type="ARBA" id="ARBA00022605"/>
    </source>
</evidence>
<comment type="similarity">
    <text evidence="1 9">Belongs to the DapB family.</text>
</comment>
<feature type="active site" description="Proton donor/acceptor" evidence="9">
    <location>
        <position position="131"/>
    </location>
</feature>
<feature type="binding site" evidence="9">
    <location>
        <position position="132"/>
    </location>
    <ligand>
        <name>(S)-2,3,4,5-tetrahydrodipicolinate</name>
        <dbReference type="ChEBI" id="CHEBI:16845"/>
    </ligand>
</feature>
<keyword evidence="14" id="KW-1185">Reference proteome</keyword>
<keyword evidence="3 9" id="KW-0028">Amino-acid biosynthesis</keyword>
<evidence type="ECO:0000256" key="7">
    <source>
        <dbReference type="ARBA" id="ARBA00023027"/>
    </source>
</evidence>
<dbReference type="EMBL" id="SODD01000010">
    <property type="protein sequence ID" value="TDW20821.1"/>
    <property type="molecule type" value="Genomic_DNA"/>
</dbReference>
<proteinExistence type="inferred from homology"/>
<keyword evidence="2 9" id="KW-0963">Cytoplasm</keyword>
<evidence type="ECO:0000259" key="11">
    <source>
        <dbReference type="Pfam" id="PF01113"/>
    </source>
</evidence>
<keyword evidence="6 9" id="KW-0560">Oxidoreductase</keyword>
<feature type="binding site" evidence="9">
    <location>
        <begin position="98"/>
        <end position="101"/>
    </location>
    <ligand>
        <name>NAD(+)</name>
        <dbReference type="ChEBI" id="CHEBI:57540"/>
    </ligand>
</feature>
<dbReference type="HAMAP" id="MF_00102">
    <property type="entry name" value="DapB"/>
    <property type="match status" value="1"/>
</dbReference>
<sequence length="237" mass="26117">MRVALIGYGMMGKIIEQKLLAKGHEIAGIVSMDRLQSINDIRDPFDVIIDFSHPDNLESLLAYVEIHHTPIVISTTGFTSEQVAAIKHAALRSPVVYTANFSLGITVMQEVLRLITPILEDSFDMEVIEKHHNKKLDAPSGTAKMLVETLNPDGIYAEVYGREGNGKRQKEIGIHAVRGGSIVGEHSVIYAGEDEVLEIKHEAHSKHVFANGAIKAAEFLVGKPAGLYDMHDVLFRK</sequence>
<dbReference type="InterPro" id="IPR000846">
    <property type="entry name" value="DapB_N"/>
</dbReference>
<dbReference type="GO" id="GO:0009089">
    <property type="term" value="P:lysine biosynthetic process via diaminopimelate"/>
    <property type="evidence" value="ECO:0007669"/>
    <property type="project" value="UniProtKB-UniRule"/>
</dbReference>
<evidence type="ECO:0000256" key="2">
    <source>
        <dbReference type="ARBA" id="ARBA00022490"/>
    </source>
</evidence>
<dbReference type="NCBIfam" id="TIGR00036">
    <property type="entry name" value="dapB"/>
    <property type="match status" value="1"/>
</dbReference>
<dbReference type="SUPFAM" id="SSF51735">
    <property type="entry name" value="NAD(P)-binding Rossmann-fold domains"/>
    <property type="match status" value="1"/>
</dbReference>
<dbReference type="GO" id="GO:0050661">
    <property type="term" value="F:NADP binding"/>
    <property type="evidence" value="ECO:0007669"/>
    <property type="project" value="UniProtKB-UniRule"/>
</dbReference>
<dbReference type="RefSeq" id="WP_134168898.1">
    <property type="nucleotide sequence ID" value="NZ_SODD01000010.1"/>
</dbReference>
<dbReference type="PROSITE" id="PS01298">
    <property type="entry name" value="DAPB"/>
    <property type="match status" value="1"/>
</dbReference>
<evidence type="ECO:0000256" key="9">
    <source>
        <dbReference type="HAMAP-Rule" id="MF_00102"/>
    </source>
</evidence>
<evidence type="ECO:0000256" key="8">
    <source>
        <dbReference type="ARBA" id="ARBA00023154"/>
    </source>
</evidence>
<dbReference type="Proteomes" id="UP000294743">
    <property type="component" value="Unassembled WGS sequence"/>
</dbReference>
<protein>
    <recommendedName>
        <fullName evidence="9 10">4-hydroxy-tetrahydrodipicolinate reductase</fullName>
        <shortName evidence="9">HTPA reductase</shortName>
        <ecNumber evidence="9 10">1.17.1.8</ecNumber>
    </recommendedName>
</protein>
<organism evidence="13 14">
    <name type="scientific">Breznakia blatticola</name>
    <dbReference type="NCBI Taxonomy" id="1754012"/>
    <lineage>
        <taxon>Bacteria</taxon>
        <taxon>Bacillati</taxon>
        <taxon>Bacillota</taxon>
        <taxon>Erysipelotrichia</taxon>
        <taxon>Erysipelotrichales</taxon>
        <taxon>Erysipelotrichaceae</taxon>
        <taxon>Breznakia</taxon>
    </lineage>
</organism>
<evidence type="ECO:0000256" key="1">
    <source>
        <dbReference type="ARBA" id="ARBA00006642"/>
    </source>
</evidence>
<dbReference type="PIRSF" id="PIRSF000161">
    <property type="entry name" value="DHPR"/>
    <property type="match status" value="1"/>
</dbReference>
<dbReference type="CDD" id="cd02274">
    <property type="entry name" value="DHDPR_N"/>
    <property type="match status" value="1"/>
</dbReference>
<feature type="domain" description="Dihydrodipicolinate reductase N-terminal" evidence="11">
    <location>
        <begin position="1"/>
        <end position="101"/>
    </location>
</feature>
<dbReference type="PANTHER" id="PTHR20836">
    <property type="entry name" value="DIHYDRODIPICOLINATE REDUCTASE"/>
    <property type="match status" value="1"/>
</dbReference>
<dbReference type="UniPathway" id="UPA00034">
    <property type="reaction ID" value="UER00018"/>
</dbReference>
<dbReference type="PANTHER" id="PTHR20836:SF7">
    <property type="entry name" value="4-HYDROXY-TETRAHYDRODIPICOLINATE REDUCTASE"/>
    <property type="match status" value="1"/>
</dbReference>
<keyword evidence="7 9" id="KW-0520">NAD</keyword>
<dbReference type="GO" id="GO:0005829">
    <property type="term" value="C:cytosol"/>
    <property type="evidence" value="ECO:0007669"/>
    <property type="project" value="TreeGrafter"/>
</dbReference>
<evidence type="ECO:0000256" key="10">
    <source>
        <dbReference type="NCBIfam" id="TIGR00036"/>
    </source>
</evidence>
<comment type="subcellular location">
    <subcellularLocation>
        <location evidence="9">Cytoplasm</location>
    </subcellularLocation>
</comment>
<name>A0A4R7ZUZ0_9FIRM</name>
<evidence type="ECO:0000313" key="13">
    <source>
        <dbReference type="EMBL" id="TDW20821.1"/>
    </source>
</evidence>
<feature type="binding site" evidence="9">
    <location>
        <begin position="141"/>
        <end position="142"/>
    </location>
    <ligand>
        <name>(S)-2,3,4,5-tetrahydrodipicolinate</name>
        <dbReference type="ChEBI" id="CHEBI:16845"/>
    </ligand>
</feature>
<dbReference type="InterPro" id="IPR023940">
    <property type="entry name" value="DHDPR_bac"/>
</dbReference>
<dbReference type="GO" id="GO:0016726">
    <property type="term" value="F:oxidoreductase activity, acting on CH or CH2 groups, NAD or NADP as acceptor"/>
    <property type="evidence" value="ECO:0007669"/>
    <property type="project" value="UniProtKB-UniRule"/>
</dbReference>
<dbReference type="AlphaFoldDB" id="A0A4R7ZUZ0"/>
<feature type="active site" description="Proton donor" evidence="9">
    <location>
        <position position="135"/>
    </location>
</feature>
<keyword evidence="4 9" id="KW-0521">NADP</keyword>
<evidence type="ECO:0000256" key="4">
    <source>
        <dbReference type="ARBA" id="ARBA00022857"/>
    </source>
</evidence>
<dbReference type="InterPro" id="IPR022663">
    <property type="entry name" value="DapB_C"/>
</dbReference>
<dbReference type="InterPro" id="IPR036291">
    <property type="entry name" value="NAD(P)-bd_dom_sf"/>
</dbReference>
<dbReference type="Pfam" id="PF01113">
    <property type="entry name" value="DapB_N"/>
    <property type="match status" value="1"/>
</dbReference>
<comment type="catalytic activity">
    <reaction evidence="9">
        <text>(S)-2,3,4,5-tetrahydrodipicolinate + NAD(+) + H2O = (2S,4S)-4-hydroxy-2,3,4,5-tetrahydrodipicolinate + NADH + H(+)</text>
        <dbReference type="Rhea" id="RHEA:35323"/>
        <dbReference type="ChEBI" id="CHEBI:15377"/>
        <dbReference type="ChEBI" id="CHEBI:15378"/>
        <dbReference type="ChEBI" id="CHEBI:16845"/>
        <dbReference type="ChEBI" id="CHEBI:57540"/>
        <dbReference type="ChEBI" id="CHEBI:57945"/>
        <dbReference type="ChEBI" id="CHEBI:67139"/>
        <dbReference type="EC" id="1.17.1.8"/>
    </reaction>
</comment>
<reference evidence="13 14" key="1">
    <citation type="submission" date="2019-03" db="EMBL/GenBank/DDBJ databases">
        <title>Genomic Encyclopedia of Type Strains, Phase IV (KMG-IV): sequencing the most valuable type-strain genomes for metagenomic binning, comparative biology and taxonomic classification.</title>
        <authorList>
            <person name="Goeker M."/>
        </authorList>
    </citation>
    <scope>NUCLEOTIDE SEQUENCE [LARGE SCALE GENOMIC DNA]</scope>
    <source>
        <strain evidence="13 14">DSM 28867</strain>
    </source>
</reference>
<comment type="pathway">
    <text evidence="9">Amino-acid biosynthesis; L-lysine biosynthesis via DAP pathway; (S)-tetrahydrodipicolinate from L-aspartate: step 4/4.</text>
</comment>
<feature type="domain" description="Dihydrodipicolinate reductase C-terminal" evidence="12">
    <location>
        <begin position="104"/>
        <end position="234"/>
    </location>
</feature>
<comment type="subunit">
    <text evidence="9">Homotetramer.</text>
</comment>
<dbReference type="Gene3D" id="3.40.50.720">
    <property type="entry name" value="NAD(P)-binding Rossmann-like Domain"/>
    <property type="match status" value="1"/>
</dbReference>
<dbReference type="GO" id="GO:0019877">
    <property type="term" value="P:diaminopimelate biosynthetic process"/>
    <property type="evidence" value="ECO:0007669"/>
    <property type="project" value="UniProtKB-UniRule"/>
</dbReference>
<comment type="caution">
    <text evidence="9">Was originally thought to be a dihydrodipicolinate reductase (DHDPR), catalyzing the conversion of dihydrodipicolinate to tetrahydrodipicolinate. However, it was shown in E.coli that the substrate of the enzymatic reaction is not dihydrodipicolinate (DHDP) but in fact (2S,4S)-4-hydroxy-2,3,4,5-tetrahydrodipicolinic acid (HTPA), the product released by the DapA-catalyzed reaction.</text>
</comment>
<comment type="caution">
    <text evidence="9">Lacks conserved residue(s) required for the propagation of feature annotation.</text>
</comment>
<dbReference type="SUPFAM" id="SSF55347">
    <property type="entry name" value="Glyceraldehyde-3-phosphate dehydrogenase-like, C-terminal domain"/>
    <property type="match status" value="1"/>
</dbReference>
<dbReference type="InterPro" id="IPR022664">
    <property type="entry name" value="DapB_N_CS"/>
</dbReference>
<dbReference type="EC" id="1.17.1.8" evidence="9 10"/>
<dbReference type="FunFam" id="3.30.360.10:FF:000009">
    <property type="entry name" value="4-hydroxy-tetrahydrodipicolinate reductase"/>
    <property type="match status" value="1"/>
</dbReference>
<evidence type="ECO:0000259" key="12">
    <source>
        <dbReference type="Pfam" id="PF05173"/>
    </source>
</evidence>
<evidence type="ECO:0000256" key="5">
    <source>
        <dbReference type="ARBA" id="ARBA00022915"/>
    </source>
</evidence>
<comment type="catalytic activity">
    <reaction evidence="9">
        <text>(S)-2,3,4,5-tetrahydrodipicolinate + NADP(+) + H2O = (2S,4S)-4-hydroxy-2,3,4,5-tetrahydrodipicolinate + NADPH + H(+)</text>
        <dbReference type="Rhea" id="RHEA:35331"/>
        <dbReference type="ChEBI" id="CHEBI:15377"/>
        <dbReference type="ChEBI" id="CHEBI:15378"/>
        <dbReference type="ChEBI" id="CHEBI:16845"/>
        <dbReference type="ChEBI" id="CHEBI:57783"/>
        <dbReference type="ChEBI" id="CHEBI:58349"/>
        <dbReference type="ChEBI" id="CHEBI:67139"/>
        <dbReference type="EC" id="1.17.1.8"/>
    </reaction>
</comment>
<dbReference type="Gene3D" id="3.30.360.10">
    <property type="entry name" value="Dihydrodipicolinate Reductase, domain 2"/>
    <property type="match status" value="1"/>
</dbReference>
<evidence type="ECO:0000313" key="14">
    <source>
        <dbReference type="Proteomes" id="UP000294743"/>
    </source>
</evidence>
<comment type="caution">
    <text evidence="13">The sequence shown here is derived from an EMBL/GenBank/DDBJ whole genome shotgun (WGS) entry which is preliminary data.</text>
</comment>
<keyword evidence="5 9" id="KW-0220">Diaminopimelate biosynthesis</keyword>
<dbReference type="GO" id="GO:0008839">
    <property type="term" value="F:4-hydroxy-tetrahydrodipicolinate reductase"/>
    <property type="evidence" value="ECO:0007669"/>
    <property type="project" value="UniProtKB-UniRule"/>
</dbReference>
<gene>
    <name evidence="9" type="primary">dapB</name>
    <name evidence="13" type="ORF">EDD63_11041</name>
</gene>
<dbReference type="GO" id="GO:0051287">
    <property type="term" value="F:NAD binding"/>
    <property type="evidence" value="ECO:0007669"/>
    <property type="project" value="UniProtKB-UniRule"/>
</dbReference>
<dbReference type="Pfam" id="PF05173">
    <property type="entry name" value="DapB_C"/>
    <property type="match status" value="1"/>
</dbReference>
<evidence type="ECO:0000256" key="6">
    <source>
        <dbReference type="ARBA" id="ARBA00023002"/>
    </source>
</evidence>
<accession>A0A4R7ZUZ0</accession>
<dbReference type="OrthoDB" id="9790352at2"/>
<comment type="function">
    <text evidence="9">Catalyzes the conversion of 4-hydroxy-tetrahydrodipicolinate (HTPA) to tetrahydrodipicolinate.</text>
</comment>